<dbReference type="Pfam" id="PF03480">
    <property type="entry name" value="DctP"/>
    <property type="match status" value="1"/>
</dbReference>
<dbReference type="PROSITE" id="PS51318">
    <property type="entry name" value="TAT"/>
    <property type="match status" value="1"/>
</dbReference>
<dbReference type="GO" id="GO:0051536">
    <property type="term" value="F:iron-sulfur cluster binding"/>
    <property type="evidence" value="ECO:0007669"/>
    <property type="project" value="UniProtKB-KW"/>
</dbReference>
<keyword evidence="2" id="KW-0408">Iron</keyword>
<dbReference type="Proteomes" id="UP000269883">
    <property type="component" value="Chromosome"/>
</dbReference>
<keyword evidence="1 3" id="KW-0732">Signal</keyword>
<keyword evidence="5" id="KW-1185">Reference proteome</keyword>
<dbReference type="InterPro" id="IPR038404">
    <property type="entry name" value="TRAP_DctP_sf"/>
</dbReference>
<dbReference type="RefSeq" id="WP_126379713.1">
    <property type="nucleotide sequence ID" value="NZ_AP017378.1"/>
</dbReference>
<keyword evidence="2" id="KW-0411">Iron-sulfur</keyword>
<dbReference type="InterPro" id="IPR006311">
    <property type="entry name" value="TAT_signal"/>
</dbReference>
<proteinExistence type="predicted"/>
<gene>
    <name evidence="4" type="ORF">DFE_2333</name>
</gene>
<dbReference type="KEGG" id="dfl:DFE_2333"/>
<evidence type="ECO:0000256" key="2">
    <source>
        <dbReference type="ARBA" id="ARBA00023014"/>
    </source>
</evidence>
<name>A0A2Z6B0M2_9BACT</name>
<evidence type="ECO:0000256" key="3">
    <source>
        <dbReference type="SAM" id="SignalP"/>
    </source>
</evidence>
<sequence>MNRRVFLRRAAWMGGALLAGTPLAAAARVADGRKVRWKMVLAWTRDMELFKRGAIRFARRVSLLSESRLAIDVSVAPEGMTPSDVLGMLERDEVHCSHCFARDLAPRSPALEWFSSVPFGLTPAGYDAWLYGMGGAALWKQACEPLGFYPRSMGDTGPVRFGWSNRNLNGLDDFKGLRVPAQGVVSDVLARAGALPVLPEDGTPTVSALASGRLDAASWHGLFHERELGFHKAARMSWGPAWQAPAGRMMLCLNRKAFEALPASLRIIINASAVEEDHRLSADFTARNARAMAALVTGDSSILRGIAPEALTAFRRWSHEAAGDRAASSTLARTVRDSYLKALGELNAGKE</sequence>
<evidence type="ECO:0000313" key="4">
    <source>
        <dbReference type="EMBL" id="BBD09059.1"/>
    </source>
</evidence>
<evidence type="ECO:0000313" key="5">
    <source>
        <dbReference type="Proteomes" id="UP000269883"/>
    </source>
</evidence>
<keyword evidence="2" id="KW-0479">Metal-binding</keyword>
<feature type="chain" id="PRO_5016288136" evidence="3">
    <location>
        <begin position="27"/>
        <end position="351"/>
    </location>
</feature>
<dbReference type="OrthoDB" id="9769667at2"/>
<evidence type="ECO:0000256" key="1">
    <source>
        <dbReference type="ARBA" id="ARBA00022729"/>
    </source>
</evidence>
<dbReference type="PANTHER" id="PTHR33376:SF5">
    <property type="entry name" value="EXTRACYTOPLASMIC SOLUTE RECEPTOR PROTEIN"/>
    <property type="match status" value="1"/>
</dbReference>
<organism evidence="4 5">
    <name type="scientific">Desulfovibrio ferrophilus</name>
    <dbReference type="NCBI Taxonomy" id="241368"/>
    <lineage>
        <taxon>Bacteria</taxon>
        <taxon>Pseudomonadati</taxon>
        <taxon>Thermodesulfobacteriota</taxon>
        <taxon>Desulfovibrionia</taxon>
        <taxon>Desulfovibrionales</taxon>
        <taxon>Desulfovibrionaceae</taxon>
        <taxon>Desulfovibrio</taxon>
    </lineage>
</organism>
<dbReference type="Gene3D" id="3.40.190.10">
    <property type="entry name" value="Periplasmic binding protein-like II"/>
    <property type="match status" value="1"/>
</dbReference>
<reference evidence="4 5" key="1">
    <citation type="journal article" date="2018" name="Sci. Adv.">
        <title>Multi-heme cytochromes provide a pathway for survival in energy-limited environments.</title>
        <authorList>
            <person name="Deng X."/>
            <person name="Dohmae N."/>
            <person name="Nealson K.H."/>
            <person name="Hashimoto K."/>
            <person name="Okamoto A."/>
        </authorList>
    </citation>
    <scope>NUCLEOTIDE SEQUENCE [LARGE SCALE GENOMIC DNA]</scope>
    <source>
        <strain evidence="4 5">IS5</strain>
    </source>
</reference>
<dbReference type="InterPro" id="IPR018389">
    <property type="entry name" value="DctP_fam"/>
</dbReference>
<protein>
    <submittedName>
        <fullName evidence="4">TRAP dicarboxylate transporter-DctP subunit</fullName>
    </submittedName>
</protein>
<dbReference type="AlphaFoldDB" id="A0A2Z6B0M2"/>
<dbReference type="PANTHER" id="PTHR33376">
    <property type="match status" value="1"/>
</dbReference>
<feature type="signal peptide" evidence="3">
    <location>
        <begin position="1"/>
        <end position="26"/>
    </location>
</feature>
<dbReference type="Gene3D" id="3.40.190.170">
    <property type="entry name" value="Bacterial extracellular solute-binding protein, family 7"/>
    <property type="match status" value="1"/>
</dbReference>
<accession>A0A2Z6B0M2</accession>
<dbReference type="GO" id="GO:0055085">
    <property type="term" value="P:transmembrane transport"/>
    <property type="evidence" value="ECO:0007669"/>
    <property type="project" value="InterPro"/>
</dbReference>
<dbReference type="EMBL" id="AP017378">
    <property type="protein sequence ID" value="BBD09059.1"/>
    <property type="molecule type" value="Genomic_DNA"/>
</dbReference>